<gene>
    <name evidence="2" type="ORF">UFOVP826_4</name>
</gene>
<name>A0A6J5P4A1_9CAUD</name>
<evidence type="ECO:0000256" key="1">
    <source>
        <dbReference type="SAM" id="Phobius"/>
    </source>
</evidence>
<keyword evidence="1" id="KW-1133">Transmembrane helix</keyword>
<organism evidence="2">
    <name type="scientific">uncultured Caudovirales phage</name>
    <dbReference type="NCBI Taxonomy" id="2100421"/>
    <lineage>
        <taxon>Viruses</taxon>
        <taxon>Duplodnaviria</taxon>
        <taxon>Heunggongvirae</taxon>
        <taxon>Uroviricota</taxon>
        <taxon>Caudoviricetes</taxon>
        <taxon>Peduoviridae</taxon>
        <taxon>Maltschvirus</taxon>
        <taxon>Maltschvirus maltsch</taxon>
    </lineage>
</organism>
<keyword evidence="1" id="KW-0812">Transmembrane</keyword>
<evidence type="ECO:0000313" key="2">
    <source>
        <dbReference type="EMBL" id="CAB4164168.1"/>
    </source>
</evidence>
<dbReference type="EMBL" id="LR796765">
    <property type="protein sequence ID" value="CAB4164168.1"/>
    <property type="molecule type" value="Genomic_DNA"/>
</dbReference>
<protein>
    <submittedName>
        <fullName evidence="2">Uncharacterized protein</fullName>
    </submittedName>
</protein>
<proteinExistence type="predicted"/>
<reference evidence="2" key="1">
    <citation type="submission" date="2020-04" db="EMBL/GenBank/DDBJ databases">
        <authorList>
            <person name="Chiriac C."/>
            <person name="Salcher M."/>
            <person name="Ghai R."/>
            <person name="Kavagutti S V."/>
        </authorList>
    </citation>
    <scope>NUCLEOTIDE SEQUENCE</scope>
</reference>
<feature type="transmembrane region" description="Helical" evidence="1">
    <location>
        <begin position="6"/>
        <end position="34"/>
    </location>
</feature>
<accession>A0A6J5P4A1</accession>
<keyword evidence="1" id="KW-0472">Membrane</keyword>
<sequence>MTLLIAYLLMSHMGILTLTNGILVFILWVIHLIVTA</sequence>